<dbReference type="PANTHER" id="PTHR43155:SF2">
    <property type="entry name" value="CYCLIC DI-GMP PHOSPHODIESTERASE PA4108"/>
    <property type="match status" value="1"/>
</dbReference>
<dbReference type="Gene3D" id="1.10.3210.10">
    <property type="entry name" value="Hypothetical protein af1432"/>
    <property type="match status" value="1"/>
</dbReference>
<dbReference type="Pfam" id="PF00990">
    <property type="entry name" value="GGDEF"/>
    <property type="match status" value="1"/>
</dbReference>
<dbReference type="Pfam" id="PF08448">
    <property type="entry name" value="PAS_4"/>
    <property type="match status" value="1"/>
</dbReference>
<dbReference type="NCBIfam" id="TIGR00254">
    <property type="entry name" value="GGDEF"/>
    <property type="match status" value="1"/>
</dbReference>
<dbReference type="Gene3D" id="3.30.70.270">
    <property type="match status" value="1"/>
</dbReference>
<dbReference type="Pfam" id="PF13487">
    <property type="entry name" value="HD_5"/>
    <property type="match status" value="1"/>
</dbReference>
<dbReference type="Gene3D" id="3.30.450.40">
    <property type="match status" value="1"/>
</dbReference>
<dbReference type="InterPro" id="IPR000160">
    <property type="entry name" value="GGDEF_dom"/>
</dbReference>
<dbReference type="SUPFAM" id="SSF55781">
    <property type="entry name" value="GAF domain-like"/>
    <property type="match status" value="1"/>
</dbReference>
<dbReference type="CDD" id="cd00077">
    <property type="entry name" value="HDc"/>
    <property type="match status" value="1"/>
</dbReference>
<dbReference type="InterPro" id="IPR003607">
    <property type="entry name" value="HD/PDEase_dom"/>
</dbReference>
<evidence type="ECO:0000313" key="5">
    <source>
        <dbReference type="EMBL" id="SFM29963.1"/>
    </source>
</evidence>
<feature type="coiled-coil region" evidence="1">
    <location>
        <begin position="64"/>
        <end position="109"/>
    </location>
</feature>
<dbReference type="PROSITE" id="PS51832">
    <property type="entry name" value="HD_GYP"/>
    <property type="match status" value="1"/>
</dbReference>
<feature type="domain" description="HD-GYP" evidence="4">
    <location>
        <begin position="552"/>
        <end position="747"/>
    </location>
</feature>
<dbReference type="Proteomes" id="UP000199520">
    <property type="component" value="Unassembled WGS sequence"/>
</dbReference>
<dbReference type="Gene3D" id="3.30.450.20">
    <property type="entry name" value="PAS domain"/>
    <property type="match status" value="1"/>
</dbReference>
<proteinExistence type="predicted"/>
<feature type="transmembrane region" description="Helical" evidence="2">
    <location>
        <begin position="6"/>
        <end position="26"/>
    </location>
</feature>
<dbReference type="InterPro" id="IPR003018">
    <property type="entry name" value="GAF"/>
</dbReference>
<evidence type="ECO:0000313" key="6">
    <source>
        <dbReference type="Proteomes" id="UP000199520"/>
    </source>
</evidence>
<dbReference type="CDD" id="cd01949">
    <property type="entry name" value="GGDEF"/>
    <property type="match status" value="1"/>
</dbReference>
<dbReference type="SMART" id="SM00471">
    <property type="entry name" value="HDc"/>
    <property type="match status" value="1"/>
</dbReference>
<dbReference type="InterPro" id="IPR037522">
    <property type="entry name" value="HD_GYP_dom"/>
</dbReference>
<keyword evidence="2" id="KW-0812">Transmembrane</keyword>
<dbReference type="SMART" id="SM00065">
    <property type="entry name" value="GAF"/>
    <property type="match status" value="1"/>
</dbReference>
<evidence type="ECO:0000259" key="4">
    <source>
        <dbReference type="PROSITE" id="PS51832"/>
    </source>
</evidence>
<dbReference type="RefSeq" id="WP_090943736.1">
    <property type="nucleotide sequence ID" value="NZ_FOTS01000070.1"/>
</dbReference>
<dbReference type="OrthoDB" id="9798833at2"/>
<dbReference type="InterPro" id="IPR029016">
    <property type="entry name" value="GAF-like_dom_sf"/>
</dbReference>
<accession>A0A1I4PR54</accession>
<evidence type="ECO:0000256" key="2">
    <source>
        <dbReference type="SAM" id="Phobius"/>
    </source>
</evidence>
<dbReference type="InterPro" id="IPR029787">
    <property type="entry name" value="Nucleotide_cyclase"/>
</dbReference>
<organism evidence="5 6">
    <name type="scientific">Pelosinus propionicus DSM 13327</name>
    <dbReference type="NCBI Taxonomy" id="1123291"/>
    <lineage>
        <taxon>Bacteria</taxon>
        <taxon>Bacillati</taxon>
        <taxon>Bacillota</taxon>
        <taxon>Negativicutes</taxon>
        <taxon>Selenomonadales</taxon>
        <taxon>Sporomusaceae</taxon>
        <taxon>Pelosinus</taxon>
    </lineage>
</organism>
<keyword evidence="2" id="KW-0472">Membrane</keyword>
<feature type="domain" description="GGDEF" evidence="3">
    <location>
        <begin position="429"/>
        <end position="560"/>
    </location>
</feature>
<keyword evidence="6" id="KW-1185">Reference proteome</keyword>
<dbReference type="Pfam" id="PF13185">
    <property type="entry name" value="GAF_2"/>
    <property type="match status" value="1"/>
</dbReference>
<keyword evidence="1" id="KW-0175">Coiled coil</keyword>
<keyword evidence="2" id="KW-1133">Transmembrane helix</keyword>
<dbReference type="STRING" id="1123291.SAMN04490355_10702"/>
<evidence type="ECO:0000259" key="3">
    <source>
        <dbReference type="PROSITE" id="PS50887"/>
    </source>
</evidence>
<dbReference type="SUPFAM" id="SSF109604">
    <property type="entry name" value="HD-domain/PDEase-like"/>
    <property type="match status" value="1"/>
</dbReference>
<dbReference type="SUPFAM" id="SSF55073">
    <property type="entry name" value="Nucleotide cyclase"/>
    <property type="match status" value="1"/>
</dbReference>
<reference evidence="6" key="1">
    <citation type="submission" date="2016-10" db="EMBL/GenBank/DDBJ databases">
        <authorList>
            <person name="Varghese N."/>
            <person name="Submissions S."/>
        </authorList>
    </citation>
    <scope>NUCLEOTIDE SEQUENCE [LARGE SCALE GENOMIC DNA]</scope>
    <source>
        <strain evidence="6">DSM 13327</strain>
    </source>
</reference>
<dbReference type="InterPro" id="IPR013656">
    <property type="entry name" value="PAS_4"/>
</dbReference>
<dbReference type="InterPro" id="IPR035965">
    <property type="entry name" value="PAS-like_dom_sf"/>
</dbReference>
<name>A0A1I4PR54_9FIRM</name>
<dbReference type="EMBL" id="FOTS01000070">
    <property type="protein sequence ID" value="SFM29963.1"/>
    <property type="molecule type" value="Genomic_DNA"/>
</dbReference>
<sequence length="751" mass="86557">MFQNKYSIGFKITVIYVFVSVLWIMFSDYLVNSLISDPGMVIKIEVVKGWFFVAITALVLYQLISSSSRQLRESEEQLHKKNEEIMTTYEELLASEEELKQQFDELLYREEKINRRNECLYALHEASIALMQGFIVDDLLKIVVRKMMDISGAQYGYIYLLSEDDNFMMSKVIEGFELDQIQGRVKKGEGIIGKVWESGDLVVVPRYHEWEERLRDPVYNLLKTGIGIPLKAEGKVIGVFSMNYTVEHVFDKEELQMLESFAELASISLGNFLLYEALQKSQHRNQRLIDALPDSIYLLDRFGTVLSYKDGKEFTSRMNHEEKLGEKLENFLMMENPQILNDKIQQAILTEKIQFFEYQYREVKTIRYQEVRIIAINSNEIIAIVRDITHRKDMEGKLQYYALHDRMTGLYNRVYFEEKLQELDRNFQSSIGIVICDIDGLKLVNDTFGHQAGDELLISAATIIQECFSGIAEVARIGGDEFAVILYNPSSVDIEEICQCIRRKVNEFRETNTKIPLSISIGFSVKAYPKQSVADVFKVADDNMYREKLHSSQSIRSSIVKTLSKALEVCDFVDDGHTDRLEILVVKLAEAMGIEASCIPDLRLLGRFHDIGKVGIPDQILFKSSRLTDEEFIIIRRHCEIGYRMAQSSSELLPIADWILKHQEWWNGQGYPLGLKHEEIPLACRILSIADAFDAMTNDRPYRKAMEYEEAIAEIERCAGTQFDPNLVPIFKQIIAAESDKLKVVRQVIQV</sequence>
<dbReference type="InterPro" id="IPR043128">
    <property type="entry name" value="Rev_trsase/Diguanyl_cyclase"/>
</dbReference>
<protein>
    <submittedName>
        <fullName evidence="5">Diguanylate cyclase (GGDEF) domain-containing protein</fullName>
    </submittedName>
</protein>
<dbReference type="SMART" id="SM00267">
    <property type="entry name" value="GGDEF"/>
    <property type="match status" value="1"/>
</dbReference>
<gene>
    <name evidence="5" type="ORF">SAMN04490355_10702</name>
</gene>
<dbReference type="PROSITE" id="PS50887">
    <property type="entry name" value="GGDEF"/>
    <property type="match status" value="1"/>
</dbReference>
<dbReference type="PANTHER" id="PTHR43155">
    <property type="entry name" value="CYCLIC DI-GMP PHOSPHODIESTERASE PA4108-RELATED"/>
    <property type="match status" value="1"/>
</dbReference>
<dbReference type="AlphaFoldDB" id="A0A1I4PR54"/>
<dbReference type="SUPFAM" id="SSF55785">
    <property type="entry name" value="PYP-like sensor domain (PAS domain)"/>
    <property type="match status" value="1"/>
</dbReference>
<evidence type="ECO:0000256" key="1">
    <source>
        <dbReference type="SAM" id="Coils"/>
    </source>
</evidence>